<accession>A0A8T4L5A3</accession>
<dbReference type="InterPro" id="IPR026272">
    <property type="entry name" value="SdpI"/>
</dbReference>
<dbReference type="Pfam" id="PF13630">
    <property type="entry name" value="SdpI"/>
    <property type="match status" value="1"/>
</dbReference>
<feature type="transmembrane region" description="Helical" evidence="1">
    <location>
        <begin position="165"/>
        <end position="181"/>
    </location>
</feature>
<reference evidence="2" key="1">
    <citation type="submission" date="2021-03" db="EMBL/GenBank/DDBJ databases">
        <authorList>
            <person name="Jaffe A."/>
        </authorList>
    </citation>
    <scope>NUCLEOTIDE SEQUENCE</scope>
    <source>
        <strain evidence="2">RIFCSPLOWO2_01_FULL_AR10_48_17</strain>
    </source>
</reference>
<feature type="transmembrane region" description="Helical" evidence="1">
    <location>
        <begin position="187"/>
        <end position="206"/>
    </location>
</feature>
<feature type="transmembrane region" description="Helical" evidence="1">
    <location>
        <begin position="113"/>
        <end position="132"/>
    </location>
</feature>
<keyword evidence="1" id="KW-0812">Transmembrane</keyword>
<dbReference type="Proteomes" id="UP000675968">
    <property type="component" value="Unassembled WGS sequence"/>
</dbReference>
<protein>
    <submittedName>
        <fullName evidence="2">SdpI family protein</fullName>
    </submittedName>
</protein>
<dbReference type="PANTHER" id="PTHR37810:SF5">
    <property type="entry name" value="IMMUNITY PROTEIN SDPI"/>
    <property type="match status" value="1"/>
</dbReference>
<keyword evidence="1" id="KW-0472">Membrane</keyword>
<reference evidence="2" key="2">
    <citation type="submission" date="2021-05" db="EMBL/GenBank/DDBJ databases">
        <title>Protein family content uncovers lineage relationships and bacterial pathway maintenance mechanisms in DPANN archaea.</title>
        <authorList>
            <person name="Castelle C.J."/>
            <person name="Meheust R."/>
            <person name="Jaffe A.L."/>
            <person name="Seitz K."/>
            <person name="Gong X."/>
            <person name="Baker B.J."/>
            <person name="Banfield J.F."/>
        </authorList>
    </citation>
    <scope>NUCLEOTIDE SEQUENCE</scope>
    <source>
        <strain evidence="2">RIFCSPLOWO2_01_FULL_AR10_48_17</strain>
    </source>
</reference>
<feature type="transmembrane region" description="Helical" evidence="1">
    <location>
        <begin position="49"/>
        <end position="67"/>
    </location>
</feature>
<evidence type="ECO:0000313" key="3">
    <source>
        <dbReference type="Proteomes" id="UP000675968"/>
    </source>
</evidence>
<dbReference type="EMBL" id="JAGVWC010000012">
    <property type="protein sequence ID" value="MBS3062021.1"/>
    <property type="molecule type" value="Genomic_DNA"/>
</dbReference>
<dbReference type="PANTHER" id="PTHR37810">
    <property type="entry name" value="IMMUNITY PROTEIN SDPI"/>
    <property type="match status" value="1"/>
</dbReference>
<proteinExistence type="predicted"/>
<name>A0A8T4L5A3_9ARCH</name>
<evidence type="ECO:0000256" key="1">
    <source>
        <dbReference type="SAM" id="Phobius"/>
    </source>
</evidence>
<organism evidence="2 3">
    <name type="scientific">Candidatus Iainarchaeum sp</name>
    <dbReference type="NCBI Taxonomy" id="3101447"/>
    <lineage>
        <taxon>Archaea</taxon>
        <taxon>Candidatus Iainarchaeota</taxon>
        <taxon>Candidatus Iainarchaeia</taxon>
        <taxon>Candidatus Iainarchaeales</taxon>
        <taxon>Candidatus Iainarchaeaceae</taxon>
        <taxon>Candidatus Iainarchaeum</taxon>
    </lineage>
</organism>
<dbReference type="AlphaFoldDB" id="A0A8T4L5A3"/>
<gene>
    <name evidence="2" type="ORF">J4215_05560</name>
</gene>
<sequence>MRRPLLVLGFLALIGFALAYYSLPFLQLPLAVHWGLSSEADGFSATKDHIFFVPVLMIGTAILFWAVPKLEVNKQNFKASEDRYWTTALMVQLFLLILLGAMILYNTGFVFPMTRMIFGLIGLMIAGIGTMLPKIKRMFFFGIRTPWTLSDDTVWEQTHVFGQKAFWAGGALFVVSALFTGPFSVAAVVLGFVCLLSPIAYSWIIYSKRPKPQTIN</sequence>
<evidence type="ECO:0000313" key="2">
    <source>
        <dbReference type="EMBL" id="MBS3062021.1"/>
    </source>
</evidence>
<feature type="transmembrane region" description="Helical" evidence="1">
    <location>
        <begin position="88"/>
        <end position="107"/>
    </location>
</feature>
<comment type="caution">
    <text evidence="2">The sequence shown here is derived from an EMBL/GenBank/DDBJ whole genome shotgun (WGS) entry which is preliminary data.</text>
</comment>
<dbReference type="GO" id="GO:0009636">
    <property type="term" value="P:response to toxic substance"/>
    <property type="evidence" value="ECO:0007669"/>
    <property type="project" value="TreeGrafter"/>
</dbReference>
<dbReference type="PIRSF" id="PIRSF038959">
    <property type="entry name" value="SdpI"/>
    <property type="match status" value="1"/>
</dbReference>
<keyword evidence="1" id="KW-1133">Transmembrane helix</keyword>
<dbReference type="InterPro" id="IPR025962">
    <property type="entry name" value="SdpI/YhfL"/>
</dbReference>